<feature type="transmembrane region" description="Helical" evidence="8">
    <location>
        <begin position="415"/>
        <end position="436"/>
    </location>
</feature>
<evidence type="ECO:0000256" key="7">
    <source>
        <dbReference type="RuleBase" id="RU362091"/>
    </source>
</evidence>
<dbReference type="EMBL" id="FWFF01000004">
    <property type="protein sequence ID" value="SLM93844.1"/>
    <property type="molecule type" value="Genomic_DNA"/>
</dbReference>
<dbReference type="InterPro" id="IPR001734">
    <property type="entry name" value="Na/solute_symporter"/>
</dbReference>
<evidence type="ECO:0000256" key="3">
    <source>
        <dbReference type="ARBA" id="ARBA00022448"/>
    </source>
</evidence>
<gene>
    <name evidence="9" type="ORF">FM105_03825</name>
</gene>
<dbReference type="CDD" id="cd11479">
    <property type="entry name" value="SLC5sbd_u3"/>
    <property type="match status" value="1"/>
</dbReference>
<evidence type="ECO:0000256" key="6">
    <source>
        <dbReference type="ARBA" id="ARBA00023136"/>
    </source>
</evidence>
<feature type="transmembrane region" description="Helical" evidence="8">
    <location>
        <begin position="70"/>
        <end position="89"/>
    </location>
</feature>
<dbReference type="InterPro" id="IPR038377">
    <property type="entry name" value="Na/Glc_symporter_sf"/>
</dbReference>
<feature type="transmembrane region" description="Helical" evidence="8">
    <location>
        <begin position="215"/>
        <end position="236"/>
    </location>
</feature>
<reference evidence="10" key="1">
    <citation type="submission" date="2017-02" db="EMBL/GenBank/DDBJ databases">
        <authorList>
            <person name="Dridi B."/>
        </authorList>
    </citation>
    <scope>NUCLEOTIDE SEQUENCE [LARGE SCALE GENOMIC DNA]</scope>
    <source>
        <strain evidence="10">B Co 03.10</strain>
    </source>
</reference>
<keyword evidence="5 8" id="KW-1133">Transmembrane helix</keyword>
<proteinExistence type="inferred from homology"/>
<feature type="transmembrane region" description="Helical" evidence="8">
    <location>
        <begin position="6"/>
        <end position="21"/>
    </location>
</feature>
<comment type="similarity">
    <text evidence="2 7">Belongs to the sodium:solute symporter (SSF) (TC 2.A.21) family.</text>
</comment>
<dbReference type="Proteomes" id="UP000196581">
    <property type="component" value="Unassembled WGS sequence"/>
</dbReference>
<organism evidence="9 10">
    <name type="scientific">Brevibacterium yomogidense</name>
    <dbReference type="NCBI Taxonomy" id="946573"/>
    <lineage>
        <taxon>Bacteria</taxon>
        <taxon>Bacillati</taxon>
        <taxon>Actinomycetota</taxon>
        <taxon>Actinomycetes</taxon>
        <taxon>Micrococcales</taxon>
        <taxon>Brevibacteriaceae</taxon>
        <taxon>Brevibacterium</taxon>
    </lineage>
</organism>
<name>A0A1X6X4J2_9MICO</name>
<comment type="subcellular location">
    <subcellularLocation>
        <location evidence="1">Membrane</location>
        <topology evidence="1">Multi-pass membrane protein</topology>
    </subcellularLocation>
</comment>
<dbReference type="PANTHER" id="PTHR48086:SF7">
    <property type="entry name" value="SODIUM-SOLUTE SYMPORTER-RELATED"/>
    <property type="match status" value="1"/>
</dbReference>
<keyword evidence="3" id="KW-0813">Transport</keyword>
<dbReference type="GO" id="GO:0022857">
    <property type="term" value="F:transmembrane transporter activity"/>
    <property type="evidence" value="ECO:0007669"/>
    <property type="project" value="InterPro"/>
</dbReference>
<feature type="transmembrane region" description="Helical" evidence="8">
    <location>
        <begin position="257"/>
        <end position="281"/>
    </location>
</feature>
<evidence type="ECO:0000313" key="9">
    <source>
        <dbReference type="EMBL" id="SLM93844.1"/>
    </source>
</evidence>
<feature type="transmembrane region" description="Helical" evidence="8">
    <location>
        <begin position="117"/>
        <end position="142"/>
    </location>
</feature>
<feature type="transmembrane region" description="Helical" evidence="8">
    <location>
        <begin position="148"/>
        <end position="168"/>
    </location>
</feature>
<dbReference type="InterPro" id="IPR050277">
    <property type="entry name" value="Sodium:Solute_Symporter"/>
</dbReference>
<sequence>MDIAVVLIYLAAMIGFGIWGMRRTRSQEDYLVAGRRLGPLMYTGTLAAVVLGGASTVGGVGLGYEFGLSGMWLVFCIGLGIIALSLFFAPKIQRLEIYTVSQMLELRYGRGSRQVSGIIMSAYGLMIATTSTVAYGSIFHALLGIDRIPAILLGGSVVVIYSMLGGMWSITLTDFVQFVIQTIGIFLILLPIVIVQAGGFSEIGATLGPDAFDPVAIGGSTIFTYFLIYTLGLLIGQDIWQRVFTARSPGVARWAGLSTGLYCLLYAVAGALIGTAAQVLVPGIEVSDDVFTAVVDHSMAPLLAGFVLAAALAAVMSTASGALIAGSTVFRQDVVEQWGARRTGAAQDLGGVDESADRVGASRIWLVVFGIASMGLALVMPSVVEALTVAYNILVAGLLIPIIGGLVFRRGTIVGVLAGMIAGTVTTVVMMIVAGIFADSPIYLGLAASIVAYLVGSLASRPTPEPVLAAWDERLRR</sequence>
<evidence type="ECO:0000256" key="1">
    <source>
        <dbReference type="ARBA" id="ARBA00004141"/>
    </source>
</evidence>
<feature type="transmembrane region" description="Helical" evidence="8">
    <location>
        <begin position="364"/>
        <end position="383"/>
    </location>
</feature>
<evidence type="ECO:0000256" key="5">
    <source>
        <dbReference type="ARBA" id="ARBA00022989"/>
    </source>
</evidence>
<protein>
    <submittedName>
        <fullName evidence="9">Sodium-solute symporter, putative</fullName>
    </submittedName>
</protein>
<keyword evidence="4 8" id="KW-0812">Transmembrane</keyword>
<dbReference type="AlphaFoldDB" id="A0A1X6X4J2"/>
<evidence type="ECO:0000256" key="2">
    <source>
        <dbReference type="ARBA" id="ARBA00006434"/>
    </source>
</evidence>
<dbReference type="Pfam" id="PF00474">
    <property type="entry name" value="SSF"/>
    <property type="match status" value="1"/>
</dbReference>
<evidence type="ECO:0000256" key="4">
    <source>
        <dbReference type="ARBA" id="ARBA00022692"/>
    </source>
</evidence>
<accession>A0A1X6X4J2</accession>
<evidence type="ECO:0000256" key="8">
    <source>
        <dbReference type="SAM" id="Phobius"/>
    </source>
</evidence>
<evidence type="ECO:0000313" key="10">
    <source>
        <dbReference type="Proteomes" id="UP000196581"/>
    </source>
</evidence>
<keyword evidence="6 8" id="KW-0472">Membrane</keyword>
<dbReference type="Gene3D" id="1.20.1730.10">
    <property type="entry name" value="Sodium/glucose cotransporter"/>
    <property type="match status" value="1"/>
</dbReference>
<dbReference type="PANTHER" id="PTHR48086">
    <property type="entry name" value="SODIUM/PROLINE SYMPORTER-RELATED"/>
    <property type="match status" value="1"/>
</dbReference>
<feature type="transmembrane region" description="Helical" evidence="8">
    <location>
        <begin position="301"/>
        <end position="325"/>
    </location>
</feature>
<dbReference type="GO" id="GO:0005886">
    <property type="term" value="C:plasma membrane"/>
    <property type="evidence" value="ECO:0007669"/>
    <property type="project" value="TreeGrafter"/>
</dbReference>
<dbReference type="PROSITE" id="PS50283">
    <property type="entry name" value="NA_SOLUT_SYMP_3"/>
    <property type="match status" value="1"/>
</dbReference>
<dbReference type="RefSeq" id="WP_087005024.1">
    <property type="nucleotide sequence ID" value="NZ_FWFF01000004.1"/>
</dbReference>
<keyword evidence="10" id="KW-1185">Reference proteome</keyword>
<feature type="transmembrane region" description="Helical" evidence="8">
    <location>
        <begin position="442"/>
        <end position="459"/>
    </location>
</feature>
<feature type="transmembrane region" description="Helical" evidence="8">
    <location>
        <begin position="42"/>
        <end position="64"/>
    </location>
</feature>
<feature type="transmembrane region" description="Helical" evidence="8">
    <location>
        <begin position="389"/>
        <end position="408"/>
    </location>
</feature>
<feature type="transmembrane region" description="Helical" evidence="8">
    <location>
        <begin position="175"/>
        <end position="195"/>
    </location>
</feature>